<feature type="transmembrane region" description="Helical" evidence="7">
    <location>
        <begin position="99"/>
        <end position="122"/>
    </location>
</feature>
<keyword evidence="6 7" id="KW-0472">Membrane</keyword>
<dbReference type="PANTHER" id="PTHR43163:SF6">
    <property type="entry name" value="DIPEPTIDE TRANSPORT SYSTEM PERMEASE PROTEIN DPPB-RELATED"/>
    <property type="match status" value="1"/>
</dbReference>
<evidence type="ECO:0000313" key="10">
    <source>
        <dbReference type="Proteomes" id="UP001241748"/>
    </source>
</evidence>
<dbReference type="Pfam" id="PF19300">
    <property type="entry name" value="BPD_transp_1_N"/>
    <property type="match status" value="1"/>
</dbReference>
<evidence type="ECO:0000259" key="8">
    <source>
        <dbReference type="PROSITE" id="PS50928"/>
    </source>
</evidence>
<dbReference type="Gene3D" id="1.10.3720.10">
    <property type="entry name" value="MetI-like"/>
    <property type="match status" value="1"/>
</dbReference>
<keyword evidence="10" id="KW-1185">Reference proteome</keyword>
<dbReference type="SUPFAM" id="SSF161098">
    <property type="entry name" value="MetI-like"/>
    <property type="match status" value="1"/>
</dbReference>
<comment type="similarity">
    <text evidence="7">Belongs to the binding-protein-dependent transport system permease family.</text>
</comment>
<dbReference type="Proteomes" id="UP001241748">
    <property type="component" value="Unassembled WGS sequence"/>
</dbReference>
<comment type="caution">
    <text evidence="9">The sequence shown here is derived from an EMBL/GenBank/DDBJ whole genome shotgun (WGS) entry which is preliminary data.</text>
</comment>
<dbReference type="PANTHER" id="PTHR43163">
    <property type="entry name" value="DIPEPTIDE TRANSPORT SYSTEM PERMEASE PROTEIN DPPB-RELATED"/>
    <property type="match status" value="1"/>
</dbReference>
<organism evidence="9 10">
    <name type="scientific">Neobacillus driksii</name>
    <dbReference type="NCBI Taxonomy" id="3035913"/>
    <lineage>
        <taxon>Bacteria</taxon>
        <taxon>Bacillati</taxon>
        <taxon>Bacillota</taxon>
        <taxon>Bacilli</taxon>
        <taxon>Bacillales</taxon>
        <taxon>Bacillaceae</taxon>
        <taxon>Neobacillus</taxon>
    </lineage>
</organism>
<sequence length="311" mass="33747">MARYLIRRFLVAIPTIFITISLIFFILRVLPGDAALVVLGDNASDEALENLRNQMGLNVPIWEQYFVFLGNILQGDFGVSISSGIPVSELIAANFGHTMVLTFASILVGSIIGIPFGVFSALKPNSWIDNIVRAVSMTWISIPPFLLGIILILVFSLNIAIFPSMGVGEGFFDGLYHLALPAFTLGLILSGVMMRFARASMLEELNHDYIRTVKAKGVPTYIVIFKHALRNSLIPVITVIGLDITALISGAVITESIFSRPGLGSLAIDAIVTRDFAVLQGCLILVAFLVIVVNLLVDISYSIANPKIRPS</sequence>
<dbReference type="EMBL" id="JAROBZ020000001">
    <property type="protein sequence ID" value="MFB3167543.1"/>
    <property type="molecule type" value="Genomic_DNA"/>
</dbReference>
<keyword evidence="4 7" id="KW-0812">Transmembrane</keyword>
<dbReference type="CDD" id="cd06261">
    <property type="entry name" value="TM_PBP2"/>
    <property type="match status" value="1"/>
</dbReference>
<comment type="subcellular location">
    <subcellularLocation>
        <location evidence="1 7">Cell membrane</location>
        <topology evidence="1 7">Multi-pass membrane protein</topology>
    </subcellularLocation>
</comment>
<name>A0ABV4YTX1_9BACI</name>
<dbReference type="RefSeq" id="WP_306075068.1">
    <property type="nucleotide sequence ID" value="NZ_JAROBZ020000001.1"/>
</dbReference>
<dbReference type="InterPro" id="IPR035906">
    <property type="entry name" value="MetI-like_sf"/>
</dbReference>
<evidence type="ECO:0000256" key="1">
    <source>
        <dbReference type="ARBA" id="ARBA00004651"/>
    </source>
</evidence>
<keyword evidence="3" id="KW-1003">Cell membrane</keyword>
<evidence type="ECO:0000256" key="7">
    <source>
        <dbReference type="RuleBase" id="RU363032"/>
    </source>
</evidence>
<dbReference type="InterPro" id="IPR000515">
    <property type="entry name" value="MetI-like"/>
</dbReference>
<accession>A0ABV4YTX1</accession>
<feature type="transmembrane region" description="Helical" evidence="7">
    <location>
        <begin position="174"/>
        <end position="194"/>
    </location>
</feature>
<feature type="transmembrane region" description="Helical" evidence="7">
    <location>
        <begin position="134"/>
        <end position="162"/>
    </location>
</feature>
<proteinExistence type="inferred from homology"/>
<dbReference type="Pfam" id="PF00528">
    <property type="entry name" value="BPD_transp_1"/>
    <property type="match status" value="1"/>
</dbReference>
<keyword evidence="2 7" id="KW-0813">Transport</keyword>
<evidence type="ECO:0000256" key="5">
    <source>
        <dbReference type="ARBA" id="ARBA00022989"/>
    </source>
</evidence>
<protein>
    <submittedName>
        <fullName evidence="9">ABC transporter permease</fullName>
    </submittedName>
</protein>
<evidence type="ECO:0000256" key="6">
    <source>
        <dbReference type="ARBA" id="ARBA00023136"/>
    </source>
</evidence>
<evidence type="ECO:0000256" key="3">
    <source>
        <dbReference type="ARBA" id="ARBA00022475"/>
    </source>
</evidence>
<evidence type="ECO:0000256" key="2">
    <source>
        <dbReference type="ARBA" id="ARBA00022448"/>
    </source>
</evidence>
<feature type="domain" description="ABC transmembrane type-1" evidence="8">
    <location>
        <begin position="95"/>
        <end position="297"/>
    </location>
</feature>
<evidence type="ECO:0000313" key="9">
    <source>
        <dbReference type="EMBL" id="MFB3167543.1"/>
    </source>
</evidence>
<gene>
    <name evidence="9" type="ORF">P5G62_010525</name>
</gene>
<feature type="transmembrane region" description="Helical" evidence="7">
    <location>
        <begin position="9"/>
        <end position="30"/>
    </location>
</feature>
<dbReference type="InterPro" id="IPR045621">
    <property type="entry name" value="BPD_transp_1_N"/>
</dbReference>
<keyword evidence="5 7" id="KW-1133">Transmembrane helix</keyword>
<reference evidence="9 10" key="1">
    <citation type="submission" date="2024-05" db="EMBL/GenBank/DDBJ databases">
        <authorList>
            <person name="Venkateswaran K."/>
        </authorList>
    </citation>
    <scope>NUCLEOTIDE SEQUENCE [LARGE SCALE GENOMIC DNA]</scope>
    <source>
        <strain evidence="9 10">179-C4-2-HS</strain>
    </source>
</reference>
<feature type="transmembrane region" description="Helical" evidence="7">
    <location>
        <begin position="278"/>
        <end position="297"/>
    </location>
</feature>
<evidence type="ECO:0000256" key="4">
    <source>
        <dbReference type="ARBA" id="ARBA00022692"/>
    </source>
</evidence>
<feature type="transmembrane region" description="Helical" evidence="7">
    <location>
        <begin position="233"/>
        <end position="258"/>
    </location>
</feature>
<dbReference type="PROSITE" id="PS50928">
    <property type="entry name" value="ABC_TM1"/>
    <property type="match status" value="1"/>
</dbReference>